<evidence type="ECO:0000313" key="2">
    <source>
        <dbReference type="Proteomes" id="UP000029567"/>
    </source>
</evidence>
<proteinExistence type="predicted"/>
<dbReference type="Gene3D" id="3.90.226.10">
    <property type="entry name" value="2-enoyl-CoA Hydratase, Chain A, domain 1"/>
    <property type="match status" value="1"/>
</dbReference>
<dbReference type="PANTHER" id="PTHR11941:SF54">
    <property type="entry name" value="ENOYL-COA HYDRATASE, MITOCHONDRIAL"/>
    <property type="match status" value="1"/>
</dbReference>
<dbReference type="EMBL" id="AWTN01000144">
    <property type="protein sequence ID" value="KGG83087.1"/>
    <property type="molecule type" value="Genomic_DNA"/>
</dbReference>
<dbReference type="SUPFAM" id="SSF52096">
    <property type="entry name" value="ClpP/crotonase"/>
    <property type="match status" value="1"/>
</dbReference>
<evidence type="ECO:0000313" key="1">
    <source>
        <dbReference type="EMBL" id="KGG83087.1"/>
    </source>
</evidence>
<gene>
    <name evidence="1" type="ORF">P245_25445</name>
</gene>
<dbReference type="Proteomes" id="UP000029567">
    <property type="component" value="Unassembled WGS sequence"/>
</dbReference>
<dbReference type="AlphaFoldDB" id="A0A0E3B8B4"/>
<comment type="caution">
    <text evidence="1">The sequence shown here is derived from an EMBL/GenBank/DDBJ whole genome shotgun (WGS) entry which is preliminary data.</text>
</comment>
<dbReference type="RefSeq" id="WP_034383445.1">
    <property type="nucleotide sequence ID" value="NZ_AWTN01000144.1"/>
</dbReference>
<organism evidence="1 2">
    <name type="scientific">Comamonas thiooxydans</name>
    <dbReference type="NCBI Taxonomy" id="363952"/>
    <lineage>
        <taxon>Bacteria</taxon>
        <taxon>Pseudomonadati</taxon>
        <taxon>Pseudomonadota</taxon>
        <taxon>Betaproteobacteria</taxon>
        <taxon>Burkholderiales</taxon>
        <taxon>Comamonadaceae</taxon>
        <taxon>Comamonas</taxon>
    </lineage>
</organism>
<dbReference type="CDD" id="cd06558">
    <property type="entry name" value="crotonase-like"/>
    <property type="match status" value="1"/>
</dbReference>
<dbReference type="Pfam" id="PF00378">
    <property type="entry name" value="ECH_1"/>
    <property type="match status" value="1"/>
</dbReference>
<reference evidence="1 2" key="1">
    <citation type="submission" date="2013-09" db="EMBL/GenBank/DDBJ databases">
        <title>High correlation between genotypes and phenotypes of environmental bacteria Comamonas testosteroni strains.</title>
        <authorList>
            <person name="Liu L."/>
            <person name="Zhu W."/>
            <person name="Xia X."/>
            <person name="Xu B."/>
            <person name="Luo M."/>
            <person name="Wang G."/>
        </authorList>
    </citation>
    <scope>NUCLEOTIDE SEQUENCE [LARGE SCALE GENOMIC DNA]</scope>
    <source>
        <strain evidence="1 2">JL14</strain>
    </source>
</reference>
<name>A0A0E3B8B4_9BURK</name>
<protein>
    <submittedName>
        <fullName evidence="1">3-hydroxybutyryl-CoA dehydratase</fullName>
    </submittedName>
</protein>
<dbReference type="InterPro" id="IPR001753">
    <property type="entry name" value="Enoyl-CoA_hydra/iso"/>
</dbReference>
<dbReference type="GO" id="GO:0003824">
    <property type="term" value="F:catalytic activity"/>
    <property type="evidence" value="ECO:0007669"/>
    <property type="project" value="UniProtKB-ARBA"/>
</dbReference>
<dbReference type="PANTHER" id="PTHR11941">
    <property type="entry name" value="ENOYL-COA HYDRATASE-RELATED"/>
    <property type="match status" value="1"/>
</dbReference>
<sequence length="259" mass="28195">MKSDEGLPLLQMAQGIATIRLRRPSQRNSLCDADLHALLEIFERIDADASIRVVVLTADTTGQKRPIFCAGYNVGGFDSGNHDRRLFEKVPDALESLRPITICALSGSVYGGATDIVLACDLRIALAGCEFRMPACALGLHYYPSGLRRFVTSIGLSGAKRAFLTAKALSVEQLQEFGLFEQVVDATAFDAVASTLAREVAQLAPLAAQATKRSLNEVASSNFDLERLREREALSLDSADFLEGRTAMAEKRKPNFKNQ</sequence>
<accession>A0A0E3B8B4</accession>
<dbReference type="GO" id="GO:0006635">
    <property type="term" value="P:fatty acid beta-oxidation"/>
    <property type="evidence" value="ECO:0007669"/>
    <property type="project" value="TreeGrafter"/>
</dbReference>
<dbReference type="InterPro" id="IPR029045">
    <property type="entry name" value="ClpP/crotonase-like_dom_sf"/>
</dbReference>